<evidence type="ECO:0000256" key="1">
    <source>
        <dbReference type="ARBA" id="ARBA00004141"/>
    </source>
</evidence>
<proteinExistence type="predicted"/>
<accession>A0A7I8VXM1</accession>
<dbReference type="InterPro" id="IPR006029">
    <property type="entry name" value="Neurotrans-gated_channel_TM"/>
</dbReference>
<dbReference type="AlphaFoldDB" id="A0A7I8VXM1"/>
<dbReference type="InterPro" id="IPR001254">
    <property type="entry name" value="Trypsin_dom"/>
</dbReference>
<dbReference type="InterPro" id="IPR036719">
    <property type="entry name" value="Neuro-gated_channel_TM_sf"/>
</dbReference>
<evidence type="ECO:0000256" key="3">
    <source>
        <dbReference type="ARBA" id="ARBA00023180"/>
    </source>
</evidence>
<dbReference type="GO" id="GO:0006508">
    <property type="term" value="P:proteolysis"/>
    <property type="evidence" value="ECO:0007669"/>
    <property type="project" value="InterPro"/>
</dbReference>
<dbReference type="InterPro" id="IPR009003">
    <property type="entry name" value="Peptidase_S1_PA"/>
</dbReference>
<keyword evidence="7" id="KW-1185">Reference proteome</keyword>
<keyword evidence="3" id="KW-0325">Glycoprotein</keyword>
<dbReference type="PANTHER" id="PTHR24252">
    <property type="entry name" value="ACROSIN-RELATED"/>
    <property type="match status" value="1"/>
</dbReference>
<feature type="domain" description="Peptidase S1" evidence="5">
    <location>
        <begin position="163"/>
        <end position="412"/>
    </location>
</feature>
<feature type="transmembrane region" description="Helical" evidence="4">
    <location>
        <begin position="42"/>
        <end position="66"/>
    </location>
</feature>
<comment type="subcellular location">
    <subcellularLocation>
        <location evidence="1">Membrane</location>
        <topology evidence="1">Multi-pass membrane protein</topology>
    </subcellularLocation>
</comment>
<dbReference type="InterPro" id="IPR001314">
    <property type="entry name" value="Peptidase_S1A"/>
</dbReference>
<dbReference type="FunFam" id="2.40.10.10:FF:000068">
    <property type="entry name" value="transmembrane protease serine 2"/>
    <property type="match status" value="1"/>
</dbReference>
<keyword evidence="4" id="KW-0812">Transmembrane</keyword>
<evidence type="ECO:0000313" key="7">
    <source>
        <dbReference type="Proteomes" id="UP000549394"/>
    </source>
</evidence>
<dbReference type="EMBL" id="CAJFCJ010000012">
    <property type="protein sequence ID" value="CAD5120254.1"/>
    <property type="molecule type" value="Genomic_DNA"/>
</dbReference>
<protein>
    <submittedName>
        <fullName evidence="6">DgyrCDS8824</fullName>
    </submittedName>
</protein>
<evidence type="ECO:0000256" key="4">
    <source>
        <dbReference type="SAM" id="Phobius"/>
    </source>
</evidence>
<organism evidence="6 7">
    <name type="scientific">Dimorphilus gyrociliatus</name>
    <dbReference type="NCBI Taxonomy" id="2664684"/>
    <lineage>
        <taxon>Eukaryota</taxon>
        <taxon>Metazoa</taxon>
        <taxon>Spiralia</taxon>
        <taxon>Lophotrochozoa</taxon>
        <taxon>Annelida</taxon>
        <taxon>Polychaeta</taxon>
        <taxon>Polychaeta incertae sedis</taxon>
        <taxon>Dinophilidae</taxon>
        <taxon>Dimorphilus</taxon>
    </lineage>
</organism>
<dbReference type="InterPro" id="IPR038050">
    <property type="entry name" value="Neuro_actylchol_rec"/>
</dbReference>
<dbReference type="InterPro" id="IPR018114">
    <property type="entry name" value="TRYPSIN_HIS"/>
</dbReference>
<sequence length="414" mass="47102">MNTDLELPQFDLISYSTDECHKSYITGDFTCLRVKFNLRRHFGYYLIQNFIPSCLIVVLSWVSFWINIDAVPARISVGTQSVGVWMSLPRVSYVKAIDIWMSTCVMFVFMAMLEFAVVNTLARKEIRKLSKRAYDTYKRENIPNDLIKRLLDEYAYAASQQRIINGDISAKGRHPWQVSLQRRNDEGEFRHSCGASVITNRWILTAAHCVMLNEHPGNYSVKIGMFNRTANDFEQWLAVEKIIEHENFTLTFLTGLPDDIALIKTTEDIDLGNEFISSIQLAEPGSSWVNNSNCYISGWGRDDRETYIPAPVLREKNIPVLSNKECSRRYDESIIGQVIPILPAHVCMGGDDLDPDVHACHGDSGGPLSCERNGEWFLVGVASRTGSPDCSDLPSVYIRVPHHYKWILETMAEN</sequence>
<dbReference type="OrthoDB" id="407674at2759"/>
<dbReference type="Gene3D" id="2.40.10.10">
    <property type="entry name" value="Trypsin-like serine proteases"/>
    <property type="match status" value="1"/>
</dbReference>
<dbReference type="Proteomes" id="UP000549394">
    <property type="component" value="Unassembled WGS sequence"/>
</dbReference>
<reference evidence="6 7" key="1">
    <citation type="submission" date="2020-08" db="EMBL/GenBank/DDBJ databases">
        <authorList>
            <person name="Hejnol A."/>
        </authorList>
    </citation>
    <scope>NUCLEOTIDE SEQUENCE [LARGE SCALE GENOMIC DNA]</scope>
</reference>
<dbReference type="GO" id="GO:0004252">
    <property type="term" value="F:serine-type endopeptidase activity"/>
    <property type="evidence" value="ECO:0007669"/>
    <property type="project" value="InterPro"/>
</dbReference>
<dbReference type="PROSITE" id="PS00134">
    <property type="entry name" value="TRYPSIN_HIS"/>
    <property type="match status" value="1"/>
</dbReference>
<gene>
    <name evidence="6" type="ORF">DGYR_LOCUS8372</name>
</gene>
<dbReference type="SUPFAM" id="SSF50494">
    <property type="entry name" value="Trypsin-like serine proteases"/>
    <property type="match status" value="1"/>
</dbReference>
<dbReference type="Gene3D" id="2.70.170.10">
    <property type="entry name" value="Neurotransmitter-gated ion-channel ligand-binding domain"/>
    <property type="match status" value="1"/>
</dbReference>
<keyword evidence="4" id="KW-0472">Membrane</keyword>
<dbReference type="Gene3D" id="1.20.58.390">
    <property type="entry name" value="Neurotransmitter-gated ion-channel transmembrane domain"/>
    <property type="match status" value="1"/>
</dbReference>
<dbReference type="PROSITE" id="PS50240">
    <property type="entry name" value="TRYPSIN_DOM"/>
    <property type="match status" value="1"/>
</dbReference>
<evidence type="ECO:0000256" key="2">
    <source>
        <dbReference type="ARBA" id="ARBA00023157"/>
    </source>
</evidence>
<dbReference type="SMART" id="SM00020">
    <property type="entry name" value="Tryp_SPc"/>
    <property type="match status" value="1"/>
</dbReference>
<name>A0A7I8VXM1_9ANNE</name>
<keyword evidence="4" id="KW-1133">Transmembrane helix</keyword>
<dbReference type="PANTHER" id="PTHR24252:SF27">
    <property type="entry name" value="TRANSMEMBRANE PROTEASE SERINE 3-LIKE"/>
    <property type="match status" value="1"/>
</dbReference>
<dbReference type="Pfam" id="PF00089">
    <property type="entry name" value="Trypsin"/>
    <property type="match status" value="1"/>
</dbReference>
<evidence type="ECO:0000259" key="5">
    <source>
        <dbReference type="PROSITE" id="PS50240"/>
    </source>
</evidence>
<dbReference type="GO" id="GO:0016020">
    <property type="term" value="C:membrane"/>
    <property type="evidence" value="ECO:0007669"/>
    <property type="project" value="UniProtKB-SubCell"/>
</dbReference>
<comment type="caution">
    <text evidence="6">The sequence shown here is derived from an EMBL/GenBank/DDBJ whole genome shotgun (WGS) entry which is preliminary data.</text>
</comment>
<dbReference type="SUPFAM" id="SSF90112">
    <property type="entry name" value="Neurotransmitter-gated ion-channel transmembrane pore"/>
    <property type="match status" value="1"/>
</dbReference>
<dbReference type="CDD" id="cd00190">
    <property type="entry name" value="Tryp_SPc"/>
    <property type="match status" value="1"/>
</dbReference>
<dbReference type="GO" id="GO:0005230">
    <property type="term" value="F:extracellular ligand-gated monoatomic ion channel activity"/>
    <property type="evidence" value="ECO:0007669"/>
    <property type="project" value="InterPro"/>
</dbReference>
<dbReference type="InterPro" id="IPR036734">
    <property type="entry name" value="Neur_chan_lig-bd_sf"/>
</dbReference>
<feature type="transmembrane region" description="Helical" evidence="4">
    <location>
        <begin position="99"/>
        <end position="122"/>
    </location>
</feature>
<dbReference type="Pfam" id="PF02932">
    <property type="entry name" value="Neur_chan_memb"/>
    <property type="match status" value="1"/>
</dbReference>
<dbReference type="PRINTS" id="PR00722">
    <property type="entry name" value="CHYMOTRYPSIN"/>
</dbReference>
<dbReference type="CDD" id="cd19049">
    <property type="entry name" value="LGIC_TM_anion"/>
    <property type="match status" value="1"/>
</dbReference>
<keyword evidence="2" id="KW-1015">Disulfide bond</keyword>
<dbReference type="InterPro" id="IPR043504">
    <property type="entry name" value="Peptidase_S1_PA_chymotrypsin"/>
</dbReference>
<evidence type="ECO:0000313" key="6">
    <source>
        <dbReference type="EMBL" id="CAD5120254.1"/>
    </source>
</evidence>